<name>A0A4U5MTL0_STECR</name>
<organism evidence="2 3">
    <name type="scientific">Steinernema carpocapsae</name>
    <name type="common">Entomopathogenic nematode</name>
    <dbReference type="NCBI Taxonomy" id="34508"/>
    <lineage>
        <taxon>Eukaryota</taxon>
        <taxon>Metazoa</taxon>
        <taxon>Ecdysozoa</taxon>
        <taxon>Nematoda</taxon>
        <taxon>Chromadorea</taxon>
        <taxon>Rhabditida</taxon>
        <taxon>Tylenchina</taxon>
        <taxon>Panagrolaimomorpha</taxon>
        <taxon>Strongyloidoidea</taxon>
        <taxon>Steinernematidae</taxon>
        <taxon>Steinernema</taxon>
    </lineage>
</organism>
<evidence type="ECO:0000256" key="1">
    <source>
        <dbReference type="SAM" id="MobiDB-lite"/>
    </source>
</evidence>
<dbReference type="EMBL" id="AZBU02000006">
    <property type="protein sequence ID" value="TKR73070.1"/>
    <property type="molecule type" value="Genomic_DNA"/>
</dbReference>
<sequence>MSQRPNLHQFSSDPSALFHPVIPAELLKIAVEQQRKIAFLKRRMERVERLLAKSGSQEDRGEGSSSKDSI</sequence>
<evidence type="ECO:0000313" key="2">
    <source>
        <dbReference type="EMBL" id="TKR73070.1"/>
    </source>
</evidence>
<keyword evidence="3" id="KW-1185">Reference proteome</keyword>
<feature type="region of interest" description="Disordered" evidence="1">
    <location>
        <begin position="50"/>
        <end position="70"/>
    </location>
</feature>
<evidence type="ECO:0000313" key="3">
    <source>
        <dbReference type="Proteomes" id="UP000298663"/>
    </source>
</evidence>
<dbReference type="AlphaFoldDB" id="A0A4U5MTL0"/>
<reference evidence="2 3" key="1">
    <citation type="journal article" date="2015" name="Genome Biol.">
        <title>Comparative genomics of Steinernema reveals deeply conserved gene regulatory networks.</title>
        <authorList>
            <person name="Dillman A.R."/>
            <person name="Macchietto M."/>
            <person name="Porter C.F."/>
            <person name="Rogers A."/>
            <person name="Williams B."/>
            <person name="Antoshechkin I."/>
            <person name="Lee M.M."/>
            <person name="Goodwin Z."/>
            <person name="Lu X."/>
            <person name="Lewis E.E."/>
            <person name="Goodrich-Blair H."/>
            <person name="Stock S.P."/>
            <person name="Adams B.J."/>
            <person name="Sternberg P.W."/>
            <person name="Mortazavi A."/>
        </authorList>
    </citation>
    <scope>NUCLEOTIDE SEQUENCE [LARGE SCALE GENOMIC DNA]</scope>
    <source>
        <strain evidence="2 3">ALL</strain>
    </source>
</reference>
<gene>
    <name evidence="2" type="ORF">L596_020426</name>
</gene>
<dbReference type="Proteomes" id="UP000298663">
    <property type="component" value="Unassembled WGS sequence"/>
</dbReference>
<reference evidence="2 3" key="2">
    <citation type="journal article" date="2019" name="G3 (Bethesda)">
        <title>Hybrid Assembly of the Genome of the Entomopathogenic Nematode Steinernema carpocapsae Identifies the X-Chromosome.</title>
        <authorList>
            <person name="Serra L."/>
            <person name="Macchietto M."/>
            <person name="Macias-Munoz A."/>
            <person name="McGill C.J."/>
            <person name="Rodriguez I.M."/>
            <person name="Rodriguez B."/>
            <person name="Murad R."/>
            <person name="Mortazavi A."/>
        </authorList>
    </citation>
    <scope>NUCLEOTIDE SEQUENCE [LARGE SCALE GENOMIC DNA]</scope>
    <source>
        <strain evidence="2 3">ALL</strain>
    </source>
</reference>
<feature type="compositionally biased region" description="Basic and acidic residues" evidence="1">
    <location>
        <begin position="50"/>
        <end position="62"/>
    </location>
</feature>
<proteinExistence type="predicted"/>
<protein>
    <submittedName>
        <fullName evidence="2">Uncharacterized protein</fullName>
    </submittedName>
</protein>
<comment type="caution">
    <text evidence="2">The sequence shown here is derived from an EMBL/GenBank/DDBJ whole genome shotgun (WGS) entry which is preliminary data.</text>
</comment>
<accession>A0A4U5MTL0</accession>